<dbReference type="AlphaFoldDB" id="A0A7R9DDR7"/>
<feature type="transmembrane region" description="Helical" evidence="2">
    <location>
        <begin position="102"/>
        <end position="122"/>
    </location>
</feature>
<keyword evidence="2" id="KW-0472">Membrane</keyword>
<evidence type="ECO:0000256" key="1">
    <source>
        <dbReference type="SAM" id="MobiDB-lite"/>
    </source>
</evidence>
<dbReference type="PANTHER" id="PTHR21879">
    <property type="entry name" value="FI03362P-RELATED-RELATED"/>
    <property type="match status" value="1"/>
</dbReference>
<gene>
    <name evidence="3" type="ORF">TPSB3V08_LOCUS8634</name>
</gene>
<protein>
    <submittedName>
        <fullName evidence="3">Uncharacterized protein</fullName>
    </submittedName>
</protein>
<dbReference type="GO" id="GO:0016020">
    <property type="term" value="C:membrane"/>
    <property type="evidence" value="ECO:0007669"/>
    <property type="project" value="TreeGrafter"/>
</dbReference>
<accession>A0A7R9DDR7</accession>
<dbReference type="Pfam" id="PF07898">
    <property type="entry name" value="DUF1676"/>
    <property type="match status" value="1"/>
</dbReference>
<dbReference type="InterPro" id="IPR012464">
    <property type="entry name" value="DUF1676"/>
</dbReference>
<proteinExistence type="predicted"/>
<sequence length="171" mass="18256">MNPHLRGGRVENHLGKTTPSSPDRDSNIDLPALSSRAQHDKRVSQLRHRGGFHLEIMMKHHVVVSVTGRRKDKGGGGGALMAMGLMMKAMMGALGLGGVGLLAMKALMVSGMAFMLAAIVGIKGLTSKDDGGGTHHVNVVPVHHGGEHGHYKKKRSIDDTVGPYRGYFAHK</sequence>
<reference evidence="3" key="1">
    <citation type="submission" date="2020-11" db="EMBL/GenBank/DDBJ databases">
        <authorList>
            <person name="Tran Van P."/>
        </authorList>
    </citation>
    <scope>NUCLEOTIDE SEQUENCE</scope>
</reference>
<dbReference type="PANTHER" id="PTHR21879:SF23">
    <property type="entry name" value="IP06949P"/>
    <property type="match status" value="1"/>
</dbReference>
<feature type="transmembrane region" description="Helical" evidence="2">
    <location>
        <begin position="78"/>
        <end position="96"/>
    </location>
</feature>
<dbReference type="EMBL" id="OD006318">
    <property type="protein sequence ID" value="CAD7412796.1"/>
    <property type="molecule type" value="Genomic_DNA"/>
</dbReference>
<keyword evidence="2" id="KW-1133">Transmembrane helix</keyword>
<keyword evidence="2" id="KW-0812">Transmembrane</keyword>
<evidence type="ECO:0000313" key="3">
    <source>
        <dbReference type="EMBL" id="CAD7412796.1"/>
    </source>
</evidence>
<evidence type="ECO:0000256" key="2">
    <source>
        <dbReference type="SAM" id="Phobius"/>
    </source>
</evidence>
<organism evidence="3">
    <name type="scientific">Timema poppense</name>
    <name type="common">Walking stick</name>
    <dbReference type="NCBI Taxonomy" id="170557"/>
    <lineage>
        <taxon>Eukaryota</taxon>
        <taxon>Metazoa</taxon>
        <taxon>Ecdysozoa</taxon>
        <taxon>Arthropoda</taxon>
        <taxon>Hexapoda</taxon>
        <taxon>Insecta</taxon>
        <taxon>Pterygota</taxon>
        <taxon>Neoptera</taxon>
        <taxon>Polyneoptera</taxon>
        <taxon>Phasmatodea</taxon>
        <taxon>Timematodea</taxon>
        <taxon>Timematoidea</taxon>
        <taxon>Timematidae</taxon>
        <taxon>Timema</taxon>
    </lineage>
</organism>
<name>A0A7R9DDR7_TIMPO</name>
<feature type="region of interest" description="Disordered" evidence="1">
    <location>
        <begin position="1"/>
        <end position="30"/>
    </location>
</feature>